<evidence type="ECO:0000313" key="7">
    <source>
        <dbReference type="EMBL" id="SMX34309.1"/>
    </source>
</evidence>
<accession>A0A238JUH5</accession>
<comment type="cofactor">
    <cofactor evidence="1">
        <name>FAD</name>
        <dbReference type="ChEBI" id="CHEBI:57692"/>
    </cofactor>
</comment>
<evidence type="ECO:0000259" key="6">
    <source>
        <dbReference type="Pfam" id="PF00890"/>
    </source>
</evidence>
<proteinExistence type="predicted"/>
<dbReference type="InterPro" id="IPR003953">
    <property type="entry name" value="FAD-dep_OxRdtase_2_FAD-bd"/>
</dbReference>
<name>A0A238JUH5_9RHOB</name>
<dbReference type="OrthoDB" id="3178130at2"/>
<evidence type="ECO:0000256" key="3">
    <source>
        <dbReference type="ARBA" id="ARBA00022827"/>
    </source>
</evidence>
<evidence type="ECO:0000256" key="1">
    <source>
        <dbReference type="ARBA" id="ARBA00001974"/>
    </source>
</evidence>
<keyword evidence="8" id="KW-1185">Reference proteome</keyword>
<keyword evidence="4 7" id="KW-0560">Oxidoreductase</keyword>
<dbReference type="RefSeq" id="WP_097802975.1">
    <property type="nucleotide sequence ID" value="NZ_FXYH01000001.1"/>
</dbReference>
<dbReference type="Pfam" id="PF00890">
    <property type="entry name" value="FAD_binding_2"/>
    <property type="match status" value="1"/>
</dbReference>
<dbReference type="Proteomes" id="UP000220836">
    <property type="component" value="Unassembled WGS sequence"/>
</dbReference>
<protein>
    <submittedName>
        <fullName evidence="7">Fumarate reductase flavoprotein subunit</fullName>
        <ecNumber evidence="7">1.3.5.4</ecNumber>
    </submittedName>
</protein>
<feature type="chain" id="PRO_5012285807" evidence="5">
    <location>
        <begin position="35"/>
        <end position="257"/>
    </location>
</feature>
<dbReference type="PROSITE" id="PS51318">
    <property type="entry name" value="TAT"/>
    <property type="match status" value="1"/>
</dbReference>
<evidence type="ECO:0000313" key="8">
    <source>
        <dbReference type="Proteomes" id="UP000220836"/>
    </source>
</evidence>
<dbReference type="PANTHER" id="PTHR43400">
    <property type="entry name" value="FUMARATE REDUCTASE"/>
    <property type="match status" value="1"/>
</dbReference>
<organism evidence="7 8">
    <name type="scientific">Pelagimonas varians</name>
    <dbReference type="NCBI Taxonomy" id="696760"/>
    <lineage>
        <taxon>Bacteria</taxon>
        <taxon>Pseudomonadati</taxon>
        <taxon>Pseudomonadota</taxon>
        <taxon>Alphaproteobacteria</taxon>
        <taxon>Rhodobacterales</taxon>
        <taxon>Roseobacteraceae</taxon>
        <taxon>Pelagimonas</taxon>
    </lineage>
</organism>
<reference evidence="7 8" key="1">
    <citation type="submission" date="2017-05" db="EMBL/GenBank/DDBJ databases">
        <authorList>
            <person name="Song R."/>
            <person name="Chenine A.L."/>
            <person name="Ruprecht R.M."/>
        </authorList>
    </citation>
    <scope>NUCLEOTIDE SEQUENCE [LARGE SCALE GENOMIC DNA]</scope>
    <source>
        <strain evidence="7 8">CECT 8663</strain>
    </source>
</reference>
<dbReference type="GO" id="GO:0016491">
    <property type="term" value="F:oxidoreductase activity"/>
    <property type="evidence" value="ECO:0007669"/>
    <property type="project" value="UniProtKB-KW"/>
</dbReference>
<gene>
    <name evidence="7" type="primary">ifcA_2</name>
    <name evidence="7" type="ORF">PEV8663_00458</name>
</gene>
<dbReference type="EC" id="1.3.5.4" evidence="7"/>
<evidence type="ECO:0000256" key="4">
    <source>
        <dbReference type="ARBA" id="ARBA00023002"/>
    </source>
</evidence>
<keyword evidence="2" id="KW-0285">Flavoprotein</keyword>
<dbReference type="InterPro" id="IPR050315">
    <property type="entry name" value="FAD-oxidoreductase_2"/>
</dbReference>
<sequence length="257" mass="26658">MPRPSDKKPAMTRRALLGTGAIAGLGLAAGSSAAAGPMPVPKSWDEDADVVVIGTGFAGFCVAYEPAKTGASVALLEQMRSPDGNSIINGGLLAAAGTPDQGVEGSAESLLSDKTKAGLNLNHPHLERVVAERSAETAQWTIDEIGVECSGMMQLGGRSVPHSLALAAGSGSGIVVPLLGKLEEMGVKPKTRTMLRNLFRDEDGRVRRVQGVLVHERSDAKDPESGAPKTIRARLPTVSVLAASQVRAQSRLEASSH</sequence>
<dbReference type="Gene3D" id="3.50.50.60">
    <property type="entry name" value="FAD/NAD(P)-binding domain"/>
    <property type="match status" value="1"/>
</dbReference>
<dbReference type="EMBL" id="FXYH01000001">
    <property type="protein sequence ID" value="SMX34309.1"/>
    <property type="molecule type" value="Genomic_DNA"/>
</dbReference>
<dbReference type="AlphaFoldDB" id="A0A238JUH5"/>
<dbReference type="InterPro" id="IPR036188">
    <property type="entry name" value="FAD/NAD-bd_sf"/>
</dbReference>
<feature type="signal peptide" evidence="5">
    <location>
        <begin position="1"/>
        <end position="34"/>
    </location>
</feature>
<dbReference type="SUPFAM" id="SSF51905">
    <property type="entry name" value="FAD/NAD(P)-binding domain"/>
    <property type="match status" value="1"/>
</dbReference>
<dbReference type="PANTHER" id="PTHR43400:SF7">
    <property type="entry name" value="FAD-DEPENDENT OXIDOREDUCTASE 2 FAD BINDING DOMAIN-CONTAINING PROTEIN"/>
    <property type="match status" value="1"/>
</dbReference>
<evidence type="ECO:0000256" key="5">
    <source>
        <dbReference type="SAM" id="SignalP"/>
    </source>
</evidence>
<evidence type="ECO:0000256" key="2">
    <source>
        <dbReference type="ARBA" id="ARBA00022630"/>
    </source>
</evidence>
<feature type="domain" description="FAD-dependent oxidoreductase 2 FAD-binding" evidence="6">
    <location>
        <begin position="49"/>
        <end position="233"/>
    </location>
</feature>
<keyword evidence="3" id="KW-0274">FAD</keyword>
<keyword evidence="5" id="KW-0732">Signal</keyword>
<dbReference type="InterPro" id="IPR006311">
    <property type="entry name" value="TAT_signal"/>
</dbReference>